<name>A0A7I7SNY6_9MYCO</name>
<dbReference type="Gene3D" id="3.50.50.60">
    <property type="entry name" value="FAD/NAD(P)-binding domain"/>
    <property type="match status" value="1"/>
</dbReference>
<gene>
    <name evidence="1" type="ORF">MSAR_16340</name>
</gene>
<reference evidence="1 2" key="1">
    <citation type="journal article" date="2019" name="Emerg. Microbes Infect.">
        <title>Comprehensive subspecies identification of 175 nontuberculous mycobacteria species based on 7547 genomic profiles.</title>
        <authorList>
            <person name="Matsumoto Y."/>
            <person name="Kinjo T."/>
            <person name="Motooka D."/>
            <person name="Nabeya D."/>
            <person name="Jung N."/>
            <person name="Uechi K."/>
            <person name="Horii T."/>
            <person name="Iida T."/>
            <person name="Fujita J."/>
            <person name="Nakamura S."/>
        </authorList>
    </citation>
    <scope>NUCLEOTIDE SEQUENCE [LARGE SCALE GENOMIC DNA]</scope>
    <source>
        <strain evidence="1 2">JCM 30395</strain>
    </source>
</reference>
<keyword evidence="2" id="KW-1185">Reference proteome</keyword>
<dbReference type="PANTHER" id="PTHR43422">
    <property type="entry name" value="THIAMINE THIAZOLE SYNTHASE"/>
    <property type="match status" value="1"/>
</dbReference>
<evidence type="ECO:0000313" key="2">
    <source>
        <dbReference type="Proteomes" id="UP000466445"/>
    </source>
</evidence>
<dbReference type="Proteomes" id="UP000466445">
    <property type="component" value="Chromosome"/>
</dbReference>
<dbReference type="SUPFAM" id="SSF51905">
    <property type="entry name" value="FAD/NAD(P)-binding domain"/>
    <property type="match status" value="1"/>
</dbReference>
<organism evidence="1 2">
    <name type="scientific">Mycolicibacterium sarraceniae</name>
    <dbReference type="NCBI Taxonomy" id="1534348"/>
    <lineage>
        <taxon>Bacteria</taxon>
        <taxon>Bacillati</taxon>
        <taxon>Actinomycetota</taxon>
        <taxon>Actinomycetes</taxon>
        <taxon>Mycobacteriales</taxon>
        <taxon>Mycobacteriaceae</taxon>
        <taxon>Mycolicibacterium</taxon>
    </lineage>
</organism>
<protein>
    <recommendedName>
        <fullName evidence="3">FAD-dependent oxidoreductase</fullName>
    </recommendedName>
</protein>
<dbReference type="InterPro" id="IPR036188">
    <property type="entry name" value="FAD/NAD-bd_sf"/>
</dbReference>
<evidence type="ECO:0000313" key="1">
    <source>
        <dbReference type="EMBL" id="BBY58498.1"/>
    </source>
</evidence>
<dbReference type="AlphaFoldDB" id="A0A7I7SNY6"/>
<sequence>MNDDHAVVLGAGIAGLIAATVLAEHYALVTVVERDQLPDNPVDRRGVPQGRHLHSLLSRGSQIMEELHPGFLAELVEAGALVLDDPDMRRIYSRIGRYTFNRTDSAADPAALTTYLASRPFLEFHLRRRVQALSNVAFLDGHDVGELVSSQPHRITGVTVSARDSTSFDTLCADLVVDATGRATRTPLLLDRLGFPRPAERTFTADGLYYSQQIEIPDQDNFLERLVLVLPEGKAQRGGLMACEDNTWTLTIAGRAGDLTHTPADFADMLTLAQDFIPPHIRPALHGANPVTEVQAYRYPGGTWRRYDRLAHLPEGLLVLGDALCSLDPINGQGMTMATLHATTLRDQIRRTNQIDPQAFYAAIAGITKPVWASNAQPPSGRDNTSSSPLSGRAIAWTRRKILEAATDDMVVTERLMRVANFIDPPQCLVAPGFLTHVAAHHIRSSLTGRRGAPAYHH</sequence>
<dbReference type="EMBL" id="AP022595">
    <property type="protein sequence ID" value="BBY58498.1"/>
    <property type="molecule type" value="Genomic_DNA"/>
</dbReference>
<proteinExistence type="predicted"/>
<dbReference type="PANTHER" id="PTHR43422:SF3">
    <property type="entry name" value="THIAMINE THIAZOLE SYNTHASE"/>
    <property type="match status" value="1"/>
</dbReference>
<dbReference type="RefSeq" id="WP_163696046.1">
    <property type="nucleotide sequence ID" value="NZ_AP022595.1"/>
</dbReference>
<evidence type="ECO:0008006" key="3">
    <source>
        <dbReference type="Google" id="ProtNLM"/>
    </source>
</evidence>
<dbReference type="KEGG" id="msar:MSAR_16340"/>
<accession>A0A7I7SNY6</accession>